<reference evidence="4" key="1">
    <citation type="submission" date="2017-09" db="EMBL/GenBank/DDBJ databases">
        <title>Depth-based differentiation of microbial function through sediment-hosted aquifers and enrichment of novel symbionts in the deep terrestrial subsurface.</title>
        <authorList>
            <person name="Probst A.J."/>
            <person name="Ladd B."/>
            <person name="Jarett J.K."/>
            <person name="Geller-Mcgrath D.E."/>
            <person name="Sieber C.M.K."/>
            <person name="Emerson J.B."/>
            <person name="Anantharaman K."/>
            <person name="Thomas B.C."/>
            <person name="Malmstrom R."/>
            <person name="Stieglmeier M."/>
            <person name="Klingl A."/>
            <person name="Woyke T."/>
            <person name="Ryan C.M."/>
            <person name="Banfield J.F."/>
        </authorList>
    </citation>
    <scope>NUCLEOTIDE SEQUENCE [LARGE SCALE GENOMIC DNA]</scope>
</reference>
<dbReference type="Proteomes" id="UP000229756">
    <property type="component" value="Unassembled WGS sequence"/>
</dbReference>
<proteinExistence type="predicted"/>
<evidence type="ECO:0000313" key="3">
    <source>
        <dbReference type="EMBL" id="PJC24083.1"/>
    </source>
</evidence>
<feature type="domain" description="Methyltransferase type 11" evidence="2">
    <location>
        <begin position="39"/>
        <end position="116"/>
    </location>
</feature>
<feature type="transmembrane region" description="Helical" evidence="1">
    <location>
        <begin position="117"/>
        <end position="136"/>
    </location>
</feature>
<name>A0A2M8EMV8_UNCKA</name>
<evidence type="ECO:0000313" key="4">
    <source>
        <dbReference type="Proteomes" id="UP000229756"/>
    </source>
</evidence>
<evidence type="ECO:0000259" key="2">
    <source>
        <dbReference type="Pfam" id="PF08241"/>
    </source>
</evidence>
<protein>
    <recommendedName>
        <fullName evidence="2">Methyltransferase type 11 domain-containing protein</fullName>
    </recommendedName>
</protein>
<dbReference type="Gene3D" id="3.40.50.150">
    <property type="entry name" value="Vaccinia Virus protein VP39"/>
    <property type="match status" value="1"/>
</dbReference>
<gene>
    <name evidence="3" type="ORF">CO058_00080</name>
</gene>
<organism evidence="3 4">
    <name type="scientific">candidate division WWE3 bacterium CG_4_9_14_0_2_um_filter_35_11</name>
    <dbReference type="NCBI Taxonomy" id="1975077"/>
    <lineage>
        <taxon>Bacteria</taxon>
        <taxon>Katanobacteria</taxon>
    </lineage>
</organism>
<dbReference type="SUPFAM" id="SSF53335">
    <property type="entry name" value="S-adenosyl-L-methionine-dependent methyltransferases"/>
    <property type="match status" value="1"/>
</dbReference>
<sequence length="225" mass="26134">MINNDAEKYLNEKYEDCNHWISYYFQYDLIRYSNSESILDIGTGTGFLPAILKQKGYAVKSLDVNPNLNPDIVGSITSIPLKDSTFDIVSAFQVLEHLEFDNFERSISEMARVSKRYVVLSLPYFCLYLGIGMLPFRSKYLDWIYIIFNKRSASLDIVNFDISIQLTFMGKVGMVSDHKWELGRKGFPKSKVESVFSSKGLKIIKSFHRQMYPYHFFYLLEKVGL</sequence>
<dbReference type="InterPro" id="IPR029063">
    <property type="entry name" value="SAM-dependent_MTases_sf"/>
</dbReference>
<accession>A0A2M8EMV8</accession>
<dbReference type="Pfam" id="PF08241">
    <property type="entry name" value="Methyltransf_11"/>
    <property type="match status" value="1"/>
</dbReference>
<keyword evidence="1" id="KW-0812">Transmembrane</keyword>
<evidence type="ECO:0000256" key="1">
    <source>
        <dbReference type="SAM" id="Phobius"/>
    </source>
</evidence>
<keyword evidence="1" id="KW-0472">Membrane</keyword>
<comment type="caution">
    <text evidence="3">The sequence shown here is derived from an EMBL/GenBank/DDBJ whole genome shotgun (WGS) entry which is preliminary data.</text>
</comment>
<dbReference type="CDD" id="cd02440">
    <property type="entry name" value="AdoMet_MTases"/>
    <property type="match status" value="1"/>
</dbReference>
<dbReference type="AlphaFoldDB" id="A0A2M8EMV8"/>
<dbReference type="GO" id="GO:0008757">
    <property type="term" value="F:S-adenosylmethionine-dependent methyltransferase activity"/>
    <property type="evidence" value="ECO:0007669"/>
    <property type="project" value="InterPro"/>
</dbReference>
<dbReference type="InterPro" id="IPR013216">
    <property type="entry name" value="Methyltransf_11"/>
</dbReference>
<dbReference type="EMBL" id="PFSJ01000001">
    <property type="protein sequence ID" value="PJC24083.1"/>
    <property type="molecule type" value="Genomic_DNA"/>
</dbReference>
<keyword evidence="1" id="KW-1133">Transmembrane helix</keyword>